<dbReference type="Pfam" id="PF00628">
    <property type="entry name" value="PHD"/>
    <property type="match status" value="2"/>
</dbReference>
<dbReference type="GO" id="GO:0008270">
    <property type="term" value="F:zinc ion binding"/>
    <property type="evidence" value="ECO:0007669"/>
    <property type="project" value="UniProtKB-KW"/>
</dbReference>
<keyword evidence="2 4" id="KW-0863">Zinc-finger</keyword>
<name>A0AA39M0R9_9BILA</name>
<dbReference type="InterPro" id="IPR019787">
    <property type="entry name" value="Znf_PHD-finger"/>
</dbReference>
<dbReference type="CDD" id="cd15533">
    <property type="entry name" value="PHD1_PHF12"/>
    <property type="match status" value="1"/>
</dbReference>
<dbReference type="PROSITE" id="PS50016">
    <property type="entry name" value="ZF_PHD_2"/>
    <property type="match status" value="2"/>
</dbReference>
<comment type="caution">
    <text evidence="7">The sequence shown here is derived from an EMBL/GenBank/DDBJ whole genome shotgun (WGS) entry which is preliminary data.</text>
</comment>
<protein>
    <recommendedName>
        <fullName evidence="6">PHD-type domain-containing protein</fullName>
    </recommendedName>
</protein>
<proteinExistence type="predicted"/>
<feature type="compositionally biased region" description="Basic and acidic residues" evidence="5">
    <location>
        <begin position="19"/>
        <end position="46"/>
    </location>
</feature>
<accession>A0AA39M0R9</accession>
<evidence type="ECO:0000256" key="2">
    <source>
        <dbReference type="ARBA" id="ARBA00022771"/>
    </source>
</evidence>
<dbReference type="Proteomes" id="UP001175271">
    <property type="component" value="Unassembled WGS sequence"/>
</dbReference>
<organism evidence="7 8">
    <name type="scientific">Steinernema hermaphroditum</name>
    <dbReference type="NCBI Taxonomy" id="289476"/>
    <lineage>
        <taxon>Eukaryota</taxon>
        <taxon>Metazoa</taxon>
        <taxon>Ecdysozoa</taxon>
        <taxon>Nematoda</taxon>
        <taxon>Chromadorea</taxon>
        <taxon>Rhabditida</taxon>
        <taxon>Tylenchina</taxon>
        <taxon>Panagrolaimomorpha</taxon>
        <taxon>Strongyloidoidea</taxon>
        <taxon>Steinernematidae</taxon>
        <taxon>Steinernema</taxon>
    </lineage>
</organism>
<feature type="region of interest" description="Disordered" evidence="5">
    <location>
        <begin position="14"/>
        <end position="66"/>
    </location>
</feature>
<dbReference type="AlphaFoldDB" id="A0AA39M0R9"/>
<dbReference type="SUPFAM" id="SSF57903">
    <property type="entry name" value="FYVE/PHD zinc finger"/>
    <property type="match status" value="2"/>
</dbReference>
<reference evidence="7" key="1">
    <citation type="submission" date="2023-06" db="EMBL/GenBank/DDBJ databases">
        <title>Genomic analysis of the entomopathogenic nematode Steinernema hermaphroditum.</title>
        <authorList>
            <person name="Schwarz E.M."/>
            <person name="Heppert J.K."/>
            <person name="Baniya A."/>
            <person name="Schwartz H.T."/>
            <person name="Tan C.-H."/>
            <person name="Antoshechkin I."/>
            <person name="Sternberg P.W."/>
            <person name="Goodrich-Blair H."/>
            <person name="Dillman A.R."/>
        </authorList>
    </citation>
    <scope>NUCLEOTIDE SEQUENCE</scope>
    <source>
        <strain evidence="7">PS9179</strain>
        <tissue evidence="7">Whole animal</tissue>
    </source>
</reference>
<evidence type="ECO:0000259" key="6">
    <source>
        <dbReference type="PROSITE" id="PS50016"/>
    </source>
</evidence>
<keyword evidence="3" id="KW-0862">Zinc</keyword>
<dbReference type="PANTHER" id="PTHR46309:SF1">
    <property type="entry name" value="PHD FINGER PROTEIN 12"/>
    <property type="match status" value="1"/>
</dbReference>
<sequence>MRLEMQKHQLTVKRAISHGLDEVRNGRRPHDQLRQRHGPSERDLRADGAAGVEEEGRSAAPNADEREVELRERPVLCGLSSKSFFFADSIDLQEGGELLCCDRCPSSFHLMCHDPPIDRTEIPQGKWLCNRCTRVPEVLADIAVASSSGVGNGNGKNNGKGAPPQTAKSKAEVEAELNSAAIKAVLTRLESEARDEGGFLDVLAEAAIAVNAQQFTLPLSISRDRPPIPFEELTSPRAPLPSDVRCAVCSKLPNERQTIKCDFCDTFYHLDCLDPPFAGPPKEKWMCPMHAEHAIDQKLTTLSLTERLALWRKHARQPIDEDAVKLQFLTKCNSGDVIPMTKRFDLLTSGTRRRTVPKAIKEMYKRRWTNPREEIMSTEDERDEWLASVLEFSRIQTVADCHAEKAAESSQIVKMEVDDEDEHENHKAGPSTEREAEEEVEDMKPSISELSRTTVSKDGRRTIRKTKMDGQFIKRLRKRCVDYLTDEAKAAGGDEEYMVRVLACQRLEQLTKARPVLDIDEQIEKAVRKSGSVRLDPEHLISHRTVLAVLKIDNLDPIPVQKAKLTIGWSTGDILLYKTGIFCAAIEECHVDLVFDRIRCRFEMIPQQLARISVDGVTFALDKTGRGARCPCEAGEATPMVGGSVALKHGSVVRVGCVKMIFATSFS</sequence>
<dbReference type="PANTHER" id="PTHR46309">
    <property type="entry name" value="PHD FINGER PROTEIN 12"/>
    <property type="match status" value="1"/>
</dbReference>
<evidence type="ECO:0000313" key="7">
    <source>
        <dbReference type="EMBL" id="KAK0416375.1"/>
    </source>
</evidence>
<feature type="domain" description="PHD-type" evidence="6">
    <location>
        <begin position="243"/>
        <end position="293"/>
    </location>
</feature>
<dbReference type="EMBL" id="JAUCMV010000002">
    <property type="protein sequence ID" value="KAK0416375.1"/>
    <property type="molecule type" value="Genomic_DNA"/>
</dbReference>
<dbReference type="InterPro" id="IPR042163">
    <property type="entry name" value="PHF12"/>
</dbReference>
<dbReference type="GO" id="GO:0070822">
    <property type="term" value="C:Sin3-type complex"/>
    <property type="evidence" value="ECO:0007669"/>
    <property type="project" value="TreeGrafter"/>
</dbReference>
<keyword evidence="8" id="KW-1185">Reference proteome</keyword>
<dbReference type="GO" id="GO:0003714">
    <property type="term" value="F:transcription corepressor activity"/>
    <property type="evidence" value="ECO:0007669"/>
    <property type="project" value="InterPro"/>
</dbReference>
<evidence type="ECO:0000256" key="5">
    <source>
        <dbReference type="SAM" id="MobiDB-lite"/>
    </source>
</evidence>
<dbReference type="InterPro" id="IPR011011">
    <property type="entry name" value="Znf_FYVE_PHD"/>
</dbReference>
<evidence type="ECO:0000256" key="4">
    <source>
        <dbReference type="PROSITE-ProRule" id="PRU00146"/>
    </source>
</evidence>
<evidence type="ECO:0000313" key="8">
    <source>
        <dbReference type="Proteomes" id="UP001175271"/>
    </source>
</evidence>
<dbReference type="SMART" id="SM00249">
    <property type="entry name" value="PHD"/>
    <property type="match status" value="2"/>
</dbReference>
<feature type="region of interest" description="Disordered" evidence="5">
    <location>
        <begin position="416"/>
        <end position="446"/>
    </location>
</feature>
<feature type="region of interest" description="Disordered" evidence="5">
    <location>
        <begin position="149"/>
        <end position="170"/>
    </location>
</feature>
<dbReference type="Gene3D" id="3.30.40.10">
    <property type="entry name" value="Zinc/RING finger domain, C3HC4 (zinc finger)"/>
    <property type="match status" value="2"/>
</dbReference>
<evidence type="ECO:0000256" key="1">
    <source>
        <dbReference type="ARBA" id="ARBA00022723"/>
    </source>
</evidence>
<gene>
    <name evidence="7" type="ORF">QR680_012446</name>
</gene>
<keyword evidence="1" id="KW-0479">Metal-binding</keyword>
<feature type="domain" description="PHD-type" evidence="6">
    <location>
        <begin position="74"/>
        <end position="135"/>
    </location>
</feature>
<dbReference type="GO" id="GO:0000122">
    <property type="term" value="P:negative regulation of transcription by RNA polymerase II"/>
    <property type="evidence" value="ECO:0007669"/>
    <property type="project" value="TreeGrafter"/>
</dbReference>
<dbReference type="InterPro" id="IPR013083">
    <property type="entry name" value="Znf_RING/FYVE/PHD"/>
</dbReference>
<dbReference type="InterPro" id="IPR001965">
    <property type="entry name" value="Znf_PHD"/>
</dbReference>
<evidence type="ECO:0000256" key="3">
    <source>
        <dbReference type="ARBA" id="ARBA00022833"/>
    </source>
</evidence>
<dbReference type="CDD" id="cd15534">
    <property type="entry name" value="PHD2_PHF12_Rco1"/>
    <property type="match status" value="1"/>
</dbReference>